<organism evidence="9 10">
    <name type="scientific">Sinomonas halotolerans</name>
    <dbReference type="NCBI Taxonomy" id="1644133"/>
    <lineage>
        <taxon>Bacteria</taxon>
        <taxon>Bacillati</taxon>
        <taxon>Actinomycetota</taxon>
        <taxon>Actinomycetes</taxon>
        <taxon>Micrococcales</taxon>
        <taxon>Micrococcaceae</taxon>
        <taxon>Sinomonas</taxon>
    </lineage>
</organism>
<keyword evidence="3" id="KW-0547">Nucleotide-binding</keyword>
<evidence type="ECO:0000256" key="6">
    <source>
        <dbReference type="RuleBase" id="RU003704"/>
    </source>
</evidence>
<evidence type="ECO:0000256" key="4">
    <source>
        <dbReference type="ARBA" id="ARBA00022777"/>
    </source>
</evidence>
<name>A0ABU9X2U9_9MICC</name>
<dbReference type="PROSITE" id="PS00584">
    <property type="entry name" value="PFKB_KINASES_2"/>
    <property type="match status" value="1"/>
</dbReference>
<dbReference type="Pfam" id="PF00294">
    <property type="entry name" value="PfkB"/>
    <property type="match status" value="1"/>
</dbReference>
<sequence length="331" mass="33238">MTRVLVVGESLTDIIRTAAGTREHPGGSPANVALGLARLGTPTAFLTALGPDPRGEAIAARLAASGVEVLPESFCLPVTSSAAAVIADDGAASYEFDLAWELPGEVALPPARHVHVGSVAAFLAPGAERVEEIVRAARRGPGTGGPGAGGSGSTVSFDPNIRPALVGPHAEALTRFERLAGLADVVKLSDEDAAYLCPGLAPRDAARRIADRGPAVVAVTLGASGSLLLSGGHEVEVPPVPVAVRDTVGAGDSYMSALVHALLAAGRDRLAPIGALSAHALADAGRFAARAAAVTVSRAGAEPPRLTEVPAVEPAAAPQPAAHPTDHEEKP</sequence>
<evidence type="ECO:0000313" key="10">
    <source>
        <dbReference type="Proteomes" id="UP001422074"/>
    </source>
</evidence>
<dbReference type="PROSITE" id="PS00583">
    <property type="entry name" value="PFKB_KINASES_1"/>
    <property type="match status" value="1"/>
</dbReference>
<feature type="domain" description="Carbohydrate kinase PfkB" evidence="8">
    <location>
        <begin position="1"/>
        <end position="304"/>
    </location>
</feature>
<dbReference type="InterPro" id="IPR050306">
    <property type="entry name" value="PfkB_Carbo_kinase"/>
</dbReference>
<dbReference type="InterPro" id="IPR002139">
    <property type="entry name" value="Ribo/fructo_kinase"/>
</dbReference>
<comment type="similarity">
    <text evidence="1 6">Belongs to the carbohydrate kinase PfkB family.</text>
</comment>
<dbReference type="PANTHER" id="PTHR43085:SF1">
    <property type="entry name" value="PSEUDOURIDINE KINASE-RELATED"/>
    <property type="match status" value="1"/>
</dbReference>
<evidence type="ECO:0000256" key="1">
    <source>
        <dbReference type="ARBA" id="ARBA00010688"/>
    </source>
</evidence>
<dbReference type="Proteomes" id="UP001422074">
    <property type="component" value="Unassembled WGS sequence"/>
</dbReference>
<evidence type="ECO:0000256" key="3">
    <source>
        <dbReference type="ARBA" id="ARBA00022741"/>
    </source>
</evidence>
<keyword evidence="2 6" id="KW-0808">Transferase</keyword>
<comment type="caution">
    <text evidence="9">The sequence shown here is derived from an EMBL/GenBank/DDBJ whole genome shotgun (WGS) entry which is preliminary data.</text>
</comment>
<dbReference type="Gene3D" id="3.40.1190.20">
    <property type="match status" value="1"/>
</dbReference>
<evidence type="ECO:0000313" key="9">
    <source>
        <dbReference type="EMBL" id="MEN2745792.1"/>
    </source>
</evidence>
<dbReference type="InterPro" id="IPR002173">
    <property type="entry name" value="Carboh/pur_kinase_PfkB_CS"/>
</dbReference>
<protein>
    <submittedName>
        <fullName evidence="9">PfkB family carbohydrate kinase</fullName>
    </submittedName>
</protein>
<feature type="region of interest" description="Disordered" evidence="7">
    <location>
        <begin position="298"/>
        <end position="331"/>
    </location>
</feature>
<dbReference type="PRINTS" id="PR00990">
    <property type="entry name" value="RIBOKINASE"/>
</dbReference>
<dbReference type="SUPFAM" id="SSF53613">
    <property type="entry name" value="Ribokinase-like"/>
    <property type="match status" value="1"/>
</dbReference>
<gene>
    <name evidence="9" type="ORF">ABCQ75_14785</name>
</gene>
<dbReference type="GO" id="GO:0016301">
    <property type="term" value="F:kinase activity"/>
    <property type="evidence" value="ECO:0007669"/>
    <property type="project" value="UniProtKB-KW"/>
</dbReference>
<keyword evidence="4 6" id="KW-0418">Kinase</keyword>
<dbReference type="RefSeq" id="WP_345886354.1">
    <property type="nucleotide sequence ID" value="NZ_JBDFRB010000018.1"/>
</dbReference>
<dbReference type="PANTHER" id="PTHR43085">
    <property type="entry name" value="HEXOKINASE FAMILY MEMBER"/>
    <property type="match status" value="1"/>
</dbReference>
<keyword evidence="5" id="KW-0067">ATP-binding</keyword>
<accession>A0ABU9X2U9</accession>
<dbReference type="InterPro" id="IPR029056">
    <property type="entry name" value="Ribokinase-like"/>
</dbReference>
<dbReference type="InterPro" id="IPR011611">
    <property type="entry name" value="PfkB_dom"/>
</dbReference>
<feature type="compositionally biased region" description="Low complexity" evidence="7">
    <location>
        <begin position="310"/>
        <end position="323"/>
    </location>
</feature>
<evidence type="ECO:0000256" key="5">
    <source>
        <dbReference type="ARBA" id="ARBA00022840"/>
    </source>
</evidence>
<evidence type="ECO:0000256" key="2">
    <source>
        <dbReference type="ARBA" id="ARBA00022679"/>
    </source>
</evidence>
<evidence type="ECO:0000256" key="7">
    <source>
        <dbReference type="SAM" id="MobiDB-lite"/>
    </source>
</evidence>
<evidence type="ECO:0000259" key="8">
    <source>
        <dbReference type="Pfam" id="PF00294"/>
    </source>
</evidence>
<dbReference type="EMBL" id="JBDFRB010000018">
    <property type="protein sequence ID" value="MEN2745792.1"/>
    <property type="molecule type" value="Genomic_DNA"/>
</dbReference>
<keyword evidence="10" id="KW-1185">Reference proteome</keyword>
<reference evidence="9 10" key="1">
    <citation type="submission" date="2024-05" db="EMBL/GenBank/DDBJ databases">
        <title>Sinomonas sp. nov., isolated from a waste landfill.</title>
        <authorList>
            <person name="Zhao Y."/>
        </authorList>
    </citation>
    <scope>NUCLEOTIDE SEQUENCE [LARGE SCALE GENOMIC DNA]</scope>
    <source>
        <strain evidence="9 10">CCTCC AB2014300</strain>
    </source>
</reference>
<proteinExistence type="inferred from homology"/>